<evidence type="ECO:0000259" key="15">
    <source>
        <dbReference type="PROSITE" id="PS51068"/>
    </source>
</evidence>
<comment type="similarity">
    <text evidence="1">Belongs to the FPG family.</text>
</comment>
<keyword evidence="7" id="KW-0862">Zinc</keyword>
<dbReference type="OrthoDB" id="9800855at2"/>
<dbReference type="GO" id="GO:0140078">
    <property type="term" value="F:class I DNA-(apurinic or apyrimidinic site) endonuclease activity"/>
    <property type="evidence" value="ECO:0007669"/>
    <property type="project" value="UniProtKB-EC"/>
</dbReference>
<keyword evidence="4" id="KW-0227">DNA damage</keyword>
<dbReference type="InterPro" id="IPR015886">
    <property type="entry name" value="H2TH_FPG"/>
</dbReference>
<dbReference type="InterPro" id="IPR012319">
    <property type="entry name" value="FPG_cat"/>
</dbReference>
<gene>
    <name evidence="16" type="ORF">EGT50_00795</name>
</gene>
<feature type="domain" description="Formamidopyrimidine-DNA glycosylase catalytic" evidence="15">
    <location>
        <begin position="2"/>
        <end position="101"/>
    </location>
</feature>
<dbReference type="InterPro" id="IPR000214">
    <property type="entry name" value="Znf_DNA_glyclase/AP_lyase"/>
</dbReference>
<keyword evidence="6" id="KW-0378">Hydrolase</keyword>
<dbReference type="PROSITE" id="PS51068">
    <property type="entry name" value="FPG_CAT"/>
    <property type="match status" value="1"/>
</dbReference>
<evidence type="ECO:0000256" key="3">
    <source>
        <dbReference type="ARBA" id="ARBA00022723"/>
    </source>
</evidence>
<evidence type="ECO:0000256" key="11">
    <source>
        <dbReference type="ARBA" id="ARBA00023268"/>
    </source>
</evidence>
<dbReference type="CDD" id="cd08971">
    <property type="entry name" value="AcNei2_N"/>
    <property type="match status" value="1"/>
</dbReference>
<evidence type="ECO:0000256" key="1">
    <source>
        <dbReference type="ARBA" id="ARBA00009409"/>
    </source>
</evidence>
<dbReference type="InterPro" id="IPR010979">
    <property type="entry name" value="Ribosomal_uS13-like_H2TH"/>
</dbReference>
<dbReference type="Gene3D" id="3.20.190.10">
    <property type="entry name" value="MutM-like, N-terminal"/>
    <property type="match status" value="1"/>
</dbReference>
<protein>
    <recommendedName>
        <fullName evidence="2">DNA-(apurinic or apyrimidinic site) lyase</fullName>
        <ecNumber evidence="2">4.2.99.18</ecNumber>
    </recommendedName>
</protein>
<comment type="caution">
    <text evidence="16">The sequence shown here is derived from an EMBL/GenBank/DDBJ whole genome shotgun (WGS) entry which is preliminary data.</text>
</comment>
<keyword evidence="17" id="KW-1185">Reference proteome</keyword>
<dbReference type="GO" id="GO:0000703">
    <property type="term" value="F:oxidized pyrimidine nucleobase lesion DNA N-glycosylase activity"/>
    <property type="evidence" value="ECO:0007669"/>
    <property type="project" value="TreeGrafter"/>
</dbReference>
<dbReference type="RefSeq" id="WP_127950722.1">
    <property type="nucleotide sequence ID" value="NZ_RKLO01000001.1"/>
</dbReference>
<dbReference type="EC" id="4.2.99.18" evidence="2"/>
<keyword evidence="10" id="KW-0456">Lyase</keyword>
<keyword evidence="12" id="KW-0326">Glycosidase</keyword>
<dbReference type="SMART" id="SM00898">
    <property type="entry name" value="Fapy_DNA_glyco"/>
    <property type="match status" value="1"/>
</dbReference>
<evidence type="ECO:0000256" key="7">
    <source>
        <dbReference type="ARBA" id="ARBA00022833"/>
    </source>
</evidence>
<evidence type="ECO:0000256" key="13">
    <source>
        <dbReference type="PROSITE-ProRule" id="PRU00391"/>
    </source>
</evidence>
<organism evidence="16 17">
    <name type="scientific">Rhodococcus xishaensis</name>
    <dbReference type="NCBI Taxonomy" id="2487364"/>
    <lineage>
        <taxon>Bacteria</taxon>
        <taxon>Bacillati</taxon>
        <taxon>Actinomycetota</taxon>
        <taxon>Actinomycetes</taxon>
        <taxon>Mycobacteriales</taxon>
        <taxon>Nocardiaceae</taxon>
        <taxon>Rhodococcus</taxon>
    </lineage>
</organism>
<evidence type="ECO:0000256" key="10">
    <source>
        <dbReference type="ARBA" id="ARBA00023239"/>
    </source>
</evidence>
<sequence>MPEGDTVWRVALRLDAALTGNTLTECDIRVPRFATVDLSGQRVDEVLARGKHLLIRVGEHTIHTHLKMDGVWQVYPRGTRWTRPAHQARIVLGTQDTVAVGFLLGITEVIARSDEDDVVGHLGPDLLGPDWDASTAAANLAAAGCRPIGEALLDQRIMAGIGNAYRNEICFLRGVDPRTPTDRVPNLPAVVDLAHRLLQANCRRAARITTGDRRPGRREWVYGRGGEPCLRCGTTIVATDSGEQSGAQRAVYYCPTCQPPARLND</sequence>
<dbReference type="EMBL" id="RKLO01000001">
    <property type="protein sequence ID" value="RVW05206.1"/>
    <property type="molecule type" value="Genomic_DNA"/>
</dbReference>
<evidence type="ECO:0000313" key="17">
    <source>
        <dbReference type="Proteomes" id="UP000283479"/>
    </source>
</evidence>
<dbReference type="GO" id="GO:0008270">
    <property type="term" value="F:zinc ion binding"/>
    <property type="evidence" value="ECO:0007669"/>
    <property type="project" value="UniProtKB-KW"/>
</dbReference>
<dbReference type="InterPro" id="IPR035937">
    <property type="entry name" value="FPG_N"/>
</dbReference>
<evidence type="ECO:0000256" key="4">
    <source>
        <dbReference type="ARBA" id="ARBA00022763"/>
    </source>
</evidence>
<evidence type="ECO:0000256" key="2">
    <source>
        <dbReference type="ARBA" id="ARBA00012720"/>
    </source>
</evidence>
<evidence type="ECO:0000313" key="16">
    <source>
        <dbReference type="EMBL" id="RVW05206.1"/>
    </source>
</evidence>
<keyword evidence="3" id="KW-0479">Metal-binding</keyword>
<dbReference type="GO" id="GO:0006284">
    <property type="term" value="P:base-excision repair"/>
    <property type="evidence" value="ECO:0007669"/>
    <property type="project" value="InterPro"/>
</dbReference>
<dbReference type="SMART" id="SM01232">
    <property type="entry name" value="H2TH"/>
    <property type="match status" value="1"/>
</dbReference>
<dbReference type="Gene3D" id="1.10.8.50">
    <property type="match status" value="1"/>
</dbReference>
<dbReference type="SUPFAM" id="SSF46946">
    <property type="entry name" value="S13-like H2TH domain"/>
    <property type="match status" value="1"/>
</dbReference>
<dbReference type="Proteomes" id="UP000283479">
    <property type="component" value="Unassembled WGS sequence"/>
</dbReference>
<keyword evidence="8" id="KW-0238">DNA-binding</keyword>
<dbReference type="SUPFAM" id="SSF57716">
    <property type="entry name" value="Glucocorticoid receptor-like (DNA-binding domain)"/>
    <property type="match status" value="1"/>
</dbReference>
<dbReference type="AlphaFoldDB" id="A0A438B2N1"/>
<evidence type="ECO:0000256" key="8">
    <source>
        <dbReference type="ARBA" id="ARBA00023125"/>
    </source>
</evidence>
<accession>A0A438B2N1</accession>
<evidence type="ECO:0000259" key="14">
    <source>
        <dbReference type="PROSITE" id="PS51066"/>
    </source>
</evidence>
<dbReference type="PANTHER" id="PTHR42697">
    <property type="entry name" value="ENDONUCLEASE 8"/>
    <property type="match status" value="1"/>
</dbReference>
<evidence type="ECO:0000256" key="9">
    <source>
        <dbReference type="ARBA" id="ARBA00023204"/>
    </source>
</evidence>
<dbReference type="SUPFAM" id="SSF81624">
    <property type="entry name" value="N-terminal domain of MutM-like DNA repair proteins"/>
    <property type="match status" value="1"/>
</dbReference>
<dbReference type="Pfam" id="PF06831">
    <property type="entry name" value="H2TH"/>
    <property type="match status" value="1"/>
</dbReference>
<evidence type="ECO:0000256" key="6">
    <source>
        <dbReference type="ARBA" id="ARBA00022801"/>
    </source>
</evidence>
<keyword evidence="11" id="KW-0511">Multifunctional enzyme</keyword>
<dbReference type="InterPro" id="IPR044090">
    <property type="entry name" value="Nei2_N"/>
</dbReference>
<dbReference type="PROSITE" id="PS51066">
    <property type="entry name" value="ZF_FPG_2"/>
    <property type="match status" value="1"/>
</dbReference>
<reference evidence="16 17" key="1">
    <citation type="submission" date="2018-11" db="EMBL/GenBank/DDBJ databases">
        <title>Rhodococcus spongicola sp. nov. and Rhodococcus xishaensis sp. nov. from marine sponges.</title>
        <authorList>
            <person name="Li L."/>
            <person name="Lin H.W."/>
        </authorList>
    </citation>
    <scope>NUCLEOTIDE SEQUENCE [LARGE SCALE GENOMIC DNA]</scope>
    <source>
        <strain evidence="16 17">LHW51113</strain>
    </source>
</reference>
<keyword evidence="9" id="KW-0234">DNA repair</keyword>
<name>A0A438B2N1_9NOCA</name>
<feature type="domain" description="FPG-type" evidence="14">
    <location>
        <begin position="220"/>
        <end position="259"/>
    </location>
</feature>
<dbReference type="PANTHER" id="PTHR42697:SF1">
    <property type="entry name" value="ENDONUCLEASE 8"/>
    <property type="match status" value="1"/>
</dbReference>
<evidence type="ECO:0000256" key="12">
    <source>
        <dbReference type="ARBA" id="ARBA00023295"/>
    </source>
</evidence>
<dbReference type="GO" id="GO:0003684">
    <property type="term" value="F:damaged DNA binding"/>
    <property type="evidence" value="ECO:0007669"/>
    <property type="project" value="InterPro"/>
</dbReference>
<evidence type="ECO:0000256" key="5">
    <source>
        <dbReference type="ARBA" id="ARBA00022771"/>
    </source>
</evidence>
<proteinExistence type="inferred from homology"/>
<keyword evidence="5 13" id="KW-0863">Zinc-finger</keyword>
<dbReference type="Pfam" id="PF01149">
    <property type="entry name" value="Fapy_DNA_glyco"/>
    <property type="match status" value="1"/>
</dbReference>